<feature type="transmembrane region" description="Helical" evidence="1">
    <location>
        <begin position="373"/>
        <end position="390"/>
    </location>
</feature>
<sequence length="507" mass="58556">MYSPQKLHPISYILSIIEAIKNNIILIILFLFFQLDSFDFTDWTNYIWPGIITISFIITFIRRTVEIYRTRYWIEGDYFIVTTGLFNLERKELNIRRIQTMDTVQSIVHQIVGGVKLVIKTPSDGIDLNMVTKQQSQWIQEEIEDAKVRIDAESNGDTIELNHEHDQSTEEAAPVMCYPDEVIYTLSTQNLLLMAMTSGAVFVTLATVGPIFAAFEDVIPWDGVFDQVEAWIKNLVALIVIVTFTILLLAYITGVIITMIKYYRFTLIRKGDFLKIRYGLFKVTHLSLPITKLQAVQEKKSFLRHLFGYTAYHFIITSDMDADLDDDFASGDIMVLPFIKQREGAKILKALVPVNAFQPIHPGMPWRGFHRRFWIVSLILIGIGALVHYYYLWVWIWMIVVPIILYLIIHSVIATRTSGSAFTDEEVSIRKVTWFGFKTTTFKKDKILGFEQIAHPFMQRKELAHFDFTIASGAVYKNIGLRFEDQSKVTRYKQWYLGGGDTNGKDE</sequence>
<feature type="transmembrane region" description="Helical" evidence="1">
    <location>
        <begin position="235"/>
        <end position="260"/>
    </location>
</feature>
<dbReference type="PIRSF" id="PIRSF026631">
    <property type="entry name" value="UCP026631"/>
    <property type="match status" value="1"/>
</dbReference>
<dbReference type="RefSeq" id="WP_019169261.1">
    <property type="nucleotide sequence ID" value="NZ_CAIB01000240.1"/>
</dbReference>
<gene>
    <name evidence="3" type="ORF">NCTC11048_01169</name>
</gene>
<dbReference type="PANTHER" id="PTHR34473:SF2">
    <property type="entry name" value="UPF0699 TRANSMEMBRANE PROTEIN YDBT"/>
    <property type="match status" value="1"/>
</dbReference>
<feature type="transmembrane region" description="Helical" evidence="1">
    <location>
        <begin position="46"/>
        <end position="65"/>
    </location>
</feature>
<dbReference type="OrthoDB" id="2195155at2"/>
<dbReference type="InterPro" id="IPR014529">
    <property type="entry name" value="UCP026631"/>
</dbReference>
<feature type="domain" description="YdbS-like PH" evidence="2">
    <location>
        <begin position="262"/>
        <end position="346"/>
    </location>
</feature>
<evidence type="ECO:0000313" key="4">
    <source>
        <dbReference type="Proteomes" id="UP000255549"/>
    </source>
</evidence>
<dbReference type="EMBL" id="UHDP01000003">
    <property type="protein sequence ID" value="SUM46164.1"/>
    <property type="molecule type" value="Genomic_DNA"/>
</dbReference>
<dbReference type="Proteomes" id="UP000255549">
    <property type="component" value="Unassembled WGS sequence"/>
</dbReference>
<dbReference type="Pfam" id="PF03703">
    <property type="entry name" value="bPH_2"/>
    <property type="match status" value="2"/>
</dbReference>
<dbReference type="STRING" id="1141106.GCA_000308095_00507"/>
<name>A0A380G4V2_STAIN</name>
<feature type="transmembrane region" description="Helical" evidence="1">
    <location>
        <begin position="12"/>
        <end position="34"/>
    </location>
</feature>
<keyword evidence="1" id="KW-0812">Transmembrane</keyword>
<evidence type="ECO:0000256" key="1">
    <source>
        <dbReference type="SAM" id="Phobius"/>
    </source>
</evidence>
<protein>
    <submittedName>
        <fullName evidence="3">Membrane-flanked domain-containing protein</fullName>
    </submittedName>
</protein>
<dbReference type="AlphaFoldDB" id="A0A380G4V2"/>
<accession>A0A380G4V2</accession>
<evidence type="ECO:0000313" key="3">
    <source>
        <dbReference type="EMBL" id="SUM46164.1"/>
    </source>
</evidence>
<reference evidence="3 4" key="1">
    <citation type="submission" date="2018-06" db="EMBL/GenBank/DDBJ databases">
        <authorList>
            <consortium name="Pathogen Informatics"/>
            <person name="Doyle S."/>
        </authorList>
    </citation>
    <scope>NUCLEOTIDE SEQUENCE [LARGE SCALE GENOMIC DNA]</scope>
    <source>
        <strain evidence="4">NCTC 11048</strain>
    </source>
</reference>
<dbReference type="InterPro" id="IPR005182">
    <property type="entry name" value="YdbS-like_PH"/>
</dbReference>
<organism evidence="3 4">
    <name type="scientific">Staphylococcus intermedius NCTC 11048</name>
    <dbReference type="NCBI Taxonomy" id="1141106"/>
    <lineage>
        <taxon>Bacteria</taxon>
        <taxon>Bacillati</taxon>
        <taxon>Bacillota</taxon>
        <taxon>Bacilli</taxon>
        <taxon>Bacillales</taxon>
        <taxon>Staphylococcaceae</taxon>
        <taxon>Staphylococcus</taxon>
        <taxon>Staphylococcus intermedius group</taxon>
    </lineage>
</organism>
<evidence type="ECO:0000259" key="2">
    <source>
        <dbReference type="Pfam" id="PF03703"/>
    </source>
</evidence>
<keyword evidence="4" id="KW-1185">Reference proteome</keyword>
<feature type="transmembrane region" description="Helical" evidence="1">
    <location>
        <begin position="396"/>
        <end position="414"/>
    </location>
</feature>
<proteinExistence type="predicted"/>
<keyword evidence="1" id="KW-0472">Membrane</keyword>
<dbReference type="PANTHER" id="PTHR34473">
    <property type="entry name" value="UPF0699 TRANSMEMBRANE PROTEIN YDBS"/>
    <property type="match status" value="1"/>
</dbReference>
<feature type="domain" description="YdbS-like PH" evidence="2">
    <location>
        <begin position="68"/>
        <end position="139"/>
    </location>
</feature>
<keyword evidence="1" id="KW-1133">Transmembrane helix</keyword>
<feature type="transmembrane region" description="Helical" evidence="1">
    <location>
        <begin position="191"/>
        <end position="215"/>
    </location>
</feature>